<organism evidence="3 4">
    <name type="scientific">Clostridium cylindrosporum DSM 605</name>
    <dbReference type="NCBI Taxonomy" id="1121307"/>
    <lineage>
        <taxon>Bacteria</taxon>
        <taxon>Bacillati</taxon>
        <taxon>Bacillota</taxon>
        <taxon>Clostridia</taxon>
        <taxon>Eubacteriales</taxon>
        <taxon>Clostridiaceae</taxon>
        <taxon>Clostridium</taxon>
    </lineage>
</organism>
<evidence type="ECO:0000313" key="3">
    <source>
        <dbReference type="EMBL" id="KMT21494.1"/>
    </source>
</evidence>
<feature type="compositionally biased region" description="Polar residues" evidence="1">
    <location>
        <begin position="68"/>
        <end position="77"/>
    </location>
</feature>
<keyword evidence="4" id="KW-1185">Reference proteome</keyword>
<accession>A0A0J8DB04</accession>
<proteinExistence type="predicted"/>
<evidence type="ECO:0000256" key="2">
    <source>
        <dbReference type="SAM" id="Phobius"/>
    </source>
</evidence>
<evidence type="ECO:0000256" key="1">
    <source>
        <dbReference type="SAM" id="MobiDB-lite"/>
    </source>
</evidence>
<dbReference type="EMBL" id="LFVU01000027">
    <property type="protein sequence ID" value="KMT21494.1"/>
    <property type="molecule type" value="Genomic_DNA"/>
</dbReference>
<evidence type="ECO:0000313" key="4">
    <source>
        <dbReference type="Proteomes" id="UP000036756"/>
    </source>
</evidence>
<dbReference type="AlphaFoldDB" id="A0A0J8DB04"/>
<gene>
    <name evidence="3" type="ORF">CLCY_2c02540</name>
</gene>
<keyword evidence="2" id="KW-0812">Transmembrane</keyword>
<sequence>MDISRWKNYGLWVSIASFIPLILQGFGLNILPGNYSEIINALLGILVMAGIISNPTTESKWFSDDTSKTSNTLPKEE</sequence>
<dbReference type="PATRIC" id="fig|1121307.3.peg.1111"/>
<dbReference type="RefSeq" id="WP_048570926.1">
    <property type="nucleotide sequence ID" value="NZ_LFVU01000027.1"/>
</dbReference>
<feature type="region of interest" description="Disordered" evidence="1">
    <location>
        <begin position="56"/>
        <end position="77"/>
    </location>
</feature>
<dbReference type="STRING" id="1121307.CLCY_2c02540"/>
<feature type="transmembrane region" description="Helical" evidence="2">
    <location>
        <begin position="38"/>
        <end position="56"/>
    </location>
</feature>
<keyword evidence="2" id="KW-1133">Transmembrane helix</keyword>
<dbReference type="OrthoDB" id="1922895at2"/>
<feature type="transmembrane region" description="Helical" evidence="2">
    <location>
        <begin position="12"/>
        <end position="31"/>
    </location>
</feature>
<protein>
    <recommendedName>
        <fullName evidence="5">Holin</fullName>
    </recommendedName>
</protein>
<name>A0A0J8DB04_CLOCY</name>
<dbReference type="Proteomes" id="UP000036756">
    <property type="component" value="Unassembled WGS sequence"/>
</dbReference>
<keyword evidence="2" id="KW-0472">Membrane</keyword>
<comment type="caution">
    <text evidence="3">The sequence shown here is derived from an EMBL/GenBank/DDBJ whole genome shotgun (WGS) entry which is preliminary data.</text>
</comment>
<evidence type="ECO:0008006" key="5">
    <source>
        <dbReference type="Google" id="ProtNLM"/>
    </source>
</evidence>
<reference evidence="3 4" key="1">
    <citation type="submission" date="2015-06" db="EMBL/GenBank/DDBJ databases">
        <title>Draft genome sequence of the purine-degrading Clostridium cylindrosporum HC-1 (DSM 605).</title>
        <authorList>
            <person name="Poehlein A."/>
            <person name="Schiel-Bengelsdorf B."/>
            <person name="Bengelsdorf F."/>
            <person name="Daniel R."/>
            <person name="Duerre P."/>
        </authorList>
    </citation>
    <scope>NUCLEOTIDE SEQUENCE [LARGE SCALE GENOMIC DNA]</scope>
    <source>
        <strain evidence="3 4">DSM 605</strain>
    </source>
</reference>